<evidence type="ECO:0000313" key="3">
    <source>
        <dbReference type="EMBL" id="SOD13357.1"/>
    </source>
</evidence>
<name>A0A285ZUM4_9SPHI</name>
<organism evidence="3 4">
    <name type="scientific">Pedobacter xixiisoli</name>
    <dbReference type="NCBI Taxonomy" id="1476464"/>
    <lineage>
        <taxon>Bacteria</taxon>
        <taxon>Pseudomonadati</taxon>
        <taxon>Bacteroidota</taxon>
        <taxon>Sphingobacteriia</taxon>
        <taxon>Sphingobacteriales</taxon>
        <taxon>Sphingobacteriaceae</taxon>
        <taxon>Pedobacter</taxon>
    </lineage>
</organism>
<dbReference type="AlphaFoldDB" id="A0A285ZUM4"/>
<sequence length="399" mass="44805">MERRTFVKNSALLTGAFLIPENSIFGSDSQQIINVGIIGCGNRGRGIIHLLNQLPDKFKVTAVCDNLDFRLGQAKKISEPKTRTYTDYQKLLNDKSVDAVVVALPLNLHYPVAVDVLNSGRHLYLEKTMTYNIEEALALVKLAKQKVNQVLQVGHQYRYSPLYYRVKDMIAKNQLGTISQIECRWDRNHDWRQPVPKASLERQINWRMYKAYSGGLVAELLSHQIDFINWAFDTHPQEIFATGGVDIFKDGRETFDNVQVTARYEGKHSMIGNFGATCGNSKDGFLFKIKGTLGTISLLTNDGVFYPEKKAIIKNEIVDGVTGASKIGWTKDGGIPILASPTEDGTLYAFNEFYTCIQTKKIPDSNVITGARTAISVHLANNALYDKKPMYWCDSYNLS</sequence>
<dbReference type="InterPro" id="IPR036291">
    <property type="entry name" value="NAD(P)-bd_dom_sf"/>
</dbReference>
<dbReference type="Pfam" id="PF22725">
    <property type="entry name" value="GFO_IDH_MocA_C3"/>
    <property type="match status" value="1"/>
</dbReference>
<dbReference type="Pfam" id="PF01408">
    <property type="entry name" value="GFO_IDH_MocA"/>
    <property type="match status" value="1"/>
</dbReference>
<accession>A0A285ZUM4</accession>
<evidence type="ECO:0000259" key="2">
    <source>
        <dbReference type="Pfam" id="PF22725"/>
    </source>
</evidence>
<evidence type="ECO:0000259" key="1">
    <source>
        <dbReference type="Pfam" id="PF01408"/>
    </source>
</evidence>
<dbReference type="SUPFAM" id="SSF51735">
    <property type="entry name" value="NAD(P)-binding Rossmann-fold domains"/>
    <property type="match status" value="1"/>
</dbReference>
<dbReference type="InterPro" id="IPR000683">
    <property type="entry name" value="Gfo/Idh/MocA-like_OxRdtase_N"/>
</dbReference>
<gene>
    <name evidence="3" type="ORF">SAMN06297358_1184</name>
</gene>
<protein>
    <submittedName>
        <fullName evidence="3">Predicted dehydrogenase</fullName>
    </submittedName>
</protein>
<dbReference type="Proteomes" id="UP000219281">
    <property type="component" value="Unassembled WGS sequence"/>
</dbReference>
<dbReference type="Gene3D" id="3.30.360.10">
    <property type="entry name" value="Dihydrodipicolinate Reductase, domain 2"/>
    <property type="match status" value="1"/>
</dbReference>
<dbReference type="InterPro" id="IPR055170">
    <property type="entry name" value="GFO_IDH_MocA-like_dom"/>
</dbReference>
<dbReference type="InterPro" id="IPR050463">
    <property type="entry name" value="Gfo/Idh/MocA_oxidrdct_glycsds"/>
</dbReference>
<feature type="domain" description="Gfo/Idh/MocA-like oxidoreductase N-terminal" evidence="1">
    <location>
        <begin position="33"/>
        <end position="155"/>
    </location>
</feature>
<dbReference type="SUPFAM" id="SSF55347">
    <property type="entry name" value="Glyceraldehyde-3-phosphate dehydrogenase-like, C-terminal domain"/>
    <property type="match status" value="1"/>
</dbReference>
<dbReference type="PANTHER" id="PTHR43818">
    <property type="entry name" value="BCDNA.GH03377"/>
    <property type="match status" value="1"/>
</dbReference>
<dbReference type="Gene3D" id="3.40.50.720">
    <property type="entry name" value="NAD(P)-binding Rossmann-like Domain"/>
    <property type="match status" value="1"/>
</dbReference>
<dbReference type="EMBL" id="OCMT01000001">
    <property type="protein sequence ID" value="SOD13357.1"/>
    <property type="molecule type" value="Genomic_DNA"/>
</dbReference>
<evidence type="ECO:0000313" key="4">
    <source>
        <dbReference type="Proteomes" id="UP000219281"/>
    </source>
</evidence>
<keyword evidence="4" id="KW-1185">Reference proteome</keyword>
<reference evidence="4" key="1">
    <citation type="submission" date="2017-09" db="EMBL/GenBank/DDBJ databases">
        <authorList>
            <person name="Varghese N."/>
            <person name="Submissions S."/>
        </authorList>
    </citation>
    <scope>NUCLEOTIDE SEQUENCE [LARGE SCALE GENOMIC DNA]</scope>
    <source>
        <strain evidence="4">CGMCC 1.12803</strain>
    </source>
</reference>
<proteinExistence type="predicted"/>
<dbReference type="PANTHER" id="PTHR43818:SF12">
    <property type="entry name" value="NADH-DEPENDENT DEHYDROGENASE-RELATED"/>
    <property type="match status" value="1"/>
</dbReference>
<dbReference type="RefSeq" id="WP_097129712.1">
    <property type="nucleotide sequence ID" value="NZ_OCMT01000001.1"/>
</dbReference>
<dbReference type="OrthoDB" id="9771072at2"/>
<dbReference type="GO" id="GO:0000166">
    <property type="term" value="F:nucleotide binding"/>
    <property type="evidence" value="ECO:0007669"/>
    <property type="project" value="InterPro"/>
</dbReference>
<feature type="domain" description="GFO/IDH/MocA-like oxidoreductase" evidence="2">
    <location>
        <begin position="165"/>
        <end position="296"/>
    </location>
</feature>